<dbReference type="Proteomes" id="UP000246991">
    <property type="component" value="Unassembled WGS sequence"/>
</dbReference>
<sequence>MVRPAITNSAKSSSRRSSGNGWTTIPVKPKPLVSFPKVPAKPTLHMLLLHSYFPLNANKWIWHCYLDAENLSLNPRGGERYMRIQKAFTKSGTFFAERGIVLHSLNISTSRIVELFFGSEEDLWKADALVEEYSRAMTGADGYIRRKENIGKMVCHGVCFLKELAHEFDSKWDLKEAKLRELEDLNPVFDSHGKRVLYRIRCAHYMSSRAPKEKLLRTGATWVVTFSDFRVAECFIDWHVEFNFFTDPCTGGLRWYQEDPPRSFPKPNGSGRGSGSSNNSGSVPGAIESSGAPATPTASGANKRIDETPEGLVLTKNPKQAKRTLNGRVSITEQKKPEDRNLTKLFEQVETLTAAKTTNTKQQGPETQAIATAPTDGVKQVVGEESEVQLATNASKKTGSPANIKATSAGQQRSEILSIVTTPTNGVEKAVVAKKPEAQVPTNSFTKQATSTATCLGNVGVCTAAAAAVATNDVGAFRGGVTAASVDTSQLKVEKMCPPGVNEKRKQAKLANKKRKMERKKADKKAAPGSAAGGGEGGGAGGEAKVKGKGVEHGIITG</sequence>
<gene>
    <name evidence="2" type="ORF">C7212DRAFT_366086</name>
</gene>
<comment type="caution">
    <text evidence="2">The sequence shown here is derived from an EMBL/GenBank/DDBJ whole genome shotgun (WGS) entry which is preliminary data.</text>
</comment>
<dbReference type="EMBL" id="PYWC01000073">
    <property type="protein sequence ID" value="PWW73808.1"/>
    <property type="molecule type" value="Genomic_DNA"/>
</dbReference>
<evidence type="ECO:0000256" key="1">
    <source>
        <dbReference type="SAM" id="MobiDB-lite"/>
    </source>
</evidence>
<name>A0A317SHS5_9PEZI</name>
<feature type="compositionally biased region" description="Basic residues" evidence="1">
    <location>
        <begin position="506"/>
        <end position="519"/>
    </location>
</feature>
<feature type="compositionally biased region" description="Polar residues" evidence="1">
    <location>
        <begin position="1"/>
        <end position="11"/>
    </location>
</feature>
<evidence type="ECO:0000313" key="3">
    <source>
        <dbReference type="Proteomes" id="UP000246991"/>
    </source>
</evidence>
<evidence type="ECO:0000313" key="2">
    <source>
        <dbReference type="EMBL" id="PWW73808.1"/>
    </source>
</evidence>
<feature type="region of interest" description="Disordered" evidence="1">
    <location>
        <begin position="501"/>
        <end position="558"/>
    </location>
</feature>
<keyword evidence="3" id="KW-1185">Reference proteome</keyword>
<feature type="region of interest" description="Disordered" evidence="1">
    <location>
        <begin position="1"/>
        <end position="23"/>
    </location>
</feature>
<reference evidence="2 3" key="1">
    <citation type="submission" date="2018-03" db="EMBL/GenBank/DDBJ databases">
        <title>Genomes of Pezizomycetes fungi and the evolution of truffles.</title>
        <authorList>
            <person name="Murat C."/>
            <person name="Payen T."/>
            <person name="Noel B."/>
            <person name="Kuo A."/>
            <person name="Martin F.M."/>
        </authorList>
    </citation>
    <scope>NUCLEOTIDE SEQUENCE [LARGE SCALE GENOMIC DNA]</scope>
    <source>
        <strain evidence="2">091103-1</strain>
    </source>
</reference>
<protein>
    <submittedName>
        <fullName evidence="2">Uncharacterized protein</fullName>
    </submittedName>
</protein>
<feature type="region of interest" description="Disordered" evidence="1">
    <location>
        <begin position="256"/>
        <end position="338"/>
    </location>
</feature>
<proteinExistence type="predicted"/>
<dbReference type="OrthoDB" id="5388996at2759"/>
<feature type="compositionally biased region" description="Gly residues" evidence="1">
    <location>
        <begin position="531"/>
        <end position="542"/>
    </location>
</feature>
<organism evidence="2 3">
    <name type="scientific">Tuber magnatum</name>
    <name type="common">white Piedmont truffle</name>
    <dbReference type="NCBI Taxonomy" id="42249"/>
    <lineage>
        <taxon>Eukaryota</taxon>
        <taxon>Fungi</taxon>
        <taxon>Dikarya</taxon>
        <taxon>Ascomycota</taxon>
        <taxon>Pezizomycotina</taxon>
        <taxon>Pezizomycetes</taxon>
        <taxon>Pezizales</taxon>
        <taxon>Tuberaceae</taxon>
        <taxon>Tuber</taxon>
    </lineage>
</organism>
<accession>A0A317SHS5</accession>
<dbReference type="AlphaFoldDB" id="A0A317SHS5"/>